<accession>A0A4Z2HP29</accession>
<name>A0A4Z2HP29_9TELE</name>
<feature type="compositionally biased region" description="Polar residues" evidence="1">
    <location>
        <begin position="221"/>
        <end position="231"/>
    </location>
</feature>
<keyword evidence="3" id="KW-1185">Reference proteome</keyword>
<dbReference type="EMBL" id="SRLO01000201">
    <property type="protein sequence ID" value="TNN67599.1"/>
    <property type="molecule type" value="Genomic_DNA"/>
</dbReference>
<organism evidence="2 3">
    <name type="scientific">Liparis tanakae</name>
    <name type="common">Tanaka's snailfish</name>
    <dbReference type="NCBI Taxonomy" id="230148"/>
    <lineage>
        <taxon>Eukaryota</taxon>
        <taxon>Metazoa</taxon>
        <taxon>Chordata</taxon>
        <taxon>Craniata</taxon>
        <taxon>Vertebrata</taxon>
        <taxon>Euteleostomi</taxon>
        <taxon>Actinopterygii</taxon>
        <taxon>Neopterygii</taxon>
        <taxon>Teleostei</taxon>
        <taxon>Neoteleostei</taxon>
        <taxon>Acanthomorphata</taxon>
        <taxon>Eupercaria</taxon>
        <taxon>Perciformes</taxon>
        <taxon>Cottioidei</taxon>
        <taxon>Cottales</taxon>
        <taxon>Liparidae</taxon>
        <taxon>Liparis</taxon>
    </lineage>
</organism>
<evidence type="ECO:0000313" key="2">
    <source>
        <dbReference type="EMBL" id="TNN67599.1"/>
    </source>
</evidence>
<feature type="compositionally biased region" description="Polar residues" evidence="1">
    <location>
        <begin position="104"/>
        <end position="117"/>
    </location>
</feature>
<gene>
    <name evidence="2" type="ORF">EYF80_022168</name>
</gene>
<proteinExistence type="predicted"/>
<evidence type="ECO:0000256" key="1">
    <source>
        <dbReference type="SAM" id="MobiDB-lite"/>
    </source>
</evidence>
<protein>
    <submittedName>
        <fullName evidence="2">Uncharacterized protein</fullName>
    </submittedName>
</protein>
<reference evidence="2 3" key="1">
    <citation type="submission" date="2019-03" db="EMBL/GenBank/DDBJ databases">
        <title>First draft genome of Liparis tanakae, snailfish: a comprehensive survey of snailfish specific genes.</title>
        <authorList>
            <person name="Kim W."/>
            <person name="Song I."/>
            <person name="Jeong J.-H."/>
            <person name="Kim D."/>
            <person name="Kim S."/>
            <person name="Ryu S."/>
            <person name="Song J.Y."/>
            <person name="Lee S.K."/>
        </authorList>
    </citation>
    <scope>NUCLEOTIDE SEQUENCE [LARGE SCALE GENOMIC DNA]</scope>
    <source>
        <tissue evidence="2">Muscle</tissue>
    </source>
</reference>
<comment type="caution">
    <text evidence="2">The sequence shown here is derived from an EMBL/GenBank/DDBJ whole genome shotgun (WGS) entry which is preliminary data.</text>
</comment>
<dbReference type="Proteomes" id="UP000314294">
    <property type="component" value="Unassembled WGS sequence"/>
</dbReference>
<sequence length="414" mass="46256">MLIFLIRTFSDTITNGSSCKAKINQAFIVILRVIMERGEESVNKQRRVILLLLGHRGIQGHMDHMLSQGALGRRHRVGADNYAYSIPEIDRKMPPKKEKKDIQSLFTTQKGSASPSPGSAMLDGRVSPEARSGQTAPGPSACLPEDPLSSPTHVDREGGAKTNIANVLLCVRVRPHERTSGGYRRHSLGCRFPSRCHRHPSHFYDDQLDIRFASAQLSLSEAGRSNQTGSKHQLCGPGRTNRSVSISRSLSLNSAFNITVPLTSTKKYTFKVTKAWAMHHWMLITPRKELVPAIKVDPPYLSDKSLGSRWAHEQHGSAQRVPVAVQLLHAHGPEQTETSEHHTVKKTFAQPDNNLSEKHSSGRQYRSINTMIYHHLNSSPPTRRRLVCGQAERGDPAGERWMRRWGMCMALARV</sequence>
<evidence type="ECO:0000313" key="3">
    <source>
        <dbReference type="Proteomes" id="UP000314294"/>
    </source>
</evidence>
<feature type="compositionally biased region" description="Basic and acidic residues" evidence="1">
    <location>
        <begin position="90"/>
        <end position="102"/>
    </location>
</feature>
<feature type="region of interest" description="Disordered" evidence="1">
    <location>
        <begin position="221"/>
        <end position="240"/>
    </location>
</feature>
<dbReference type="AlphaFoldDB" id="A0A4Z2HP29"/>
<feature type="region of interest" description="Disordered" evidence="1">
    <location>
        <begin position="90"/>
        <end position="158"/>
    </location>
</feature>